<gene>
    <name evidence="2" type="ORF">P5673_023654</name>
</gene>
<dbReference type="AlphaFoldDB" id="A0AAD9Q4Q8"/>
<dbReference type="Gene3D" id="1.10.132.110">
    <property type="entry name" value="Serum amyloid A protein"/>
    <property type="match status" value="1"/>
</dbReference>
<feature type="compositionally biased region" description="Basic and acidic residues" evidence="1">
    <location>
        <begin position="135"/>
        <end position="144"/>
    </location>
</feature>
<dbReference type="Proteomes" id="UP001249851">
    <property type="component" value="Unassembled WGS sequence"/>
</dbReference>
<feature type="compositionally biased region" description="Basic and acidic residues" evidence="1">
    <location>
        <begin position="91"/>
        <end position="107"/>
    </location>
</feature>
<reference evidence="2" key="1">
    <citation type="journal article" date="2023" name="G3 (Bethesda)">
        <title>Whole genome assembly and annotation of the endangered Caribbean coral Acropora cervicornis.</title>
        <authorList>
            <person name="Selwyn J.D."/>
            <person name="Vollmer S.V."/>
        </authorList>
    </citation>
    <scope>NUCLEOTIDE SEQUENCE</scope>
    <source>
        <strain evidence="2">K2</strain>
    </source>
</reference>
<accession>A0AAD9Q4Q8</accession>
<proteinExistence type="predicted"/>
<name>A0AAD9Q4Q8_ACRCE</name>
<evidence type="ECO:0000313" key="3">
    <source>
        <dbReference type="Proteomes" id="UP001249851"/>
    </source>
</evidence>
<organism evidence="2 3">
    <name type="scientific">Acropora cervicornis</name>
    <name type="common">Staghorn coral</name>
    <dbReference type="NCBI Taxonomy" id="6130"/>
    <lineage>
        <taxon>Eukaryota</taxon>
        <taxon>Metazoa</taxon>
        <taxon>Cnidaria</taxon>
        <taxon>Anthozoa</taxon>
        <taxon>Hexacorallia</taxon>
        <taxon>Scleractinia</taxon>
        <taxon>Astrocoeniina</taxon>
        <taxon>Acroporidae</taxon>
        <taxon>Acropora</taxon>
    </lineage>
</organism>
<comment type="caution">
    <text evidence="2">The sequence shown here is derived from an EMBL/GenBank/DDBJ whole genome shotgun (WGS) entry which is preliminary data.</text>
</comment>
<evidence type="ECO:0000313" key="2">
    <source>
        <dbReference type="EMBL" id="KAK2554699.1"/>
    </source>
</evidence>
<reference evidence="2" key="2">
    <citation type="journal article" date="2023" name="Science">
        <title>Genomic signatures of disease resistance in endangered staghorn corals.</title>
        <authorList>
            <person name="Vollmer S.V."/>
            <person name="Selwyn J.D."/>
            <person name="Despard B.A."/>
            <person name="Roesel C.L."/>
        </authorList>
    </citation>
    <scope>NUCLEOTIDE SEQUENCE</scope>
    <source>
        <strain evidence="2">K2</strain>
    </source>
</reference>
<sequence>MASRKTKVRGLVGRPMLSPGVKTVKAFGQTARVGEFGTVRDRDETGHRTGLGTLAEKFVSQPIKTVKAIGEMVKSYDKMVEKNQIGGNLAAHEEGNKNAAEKSDRETAAALSAAREQYKRVRVKQSKADGNWHIGDTRTQKEIDNTMNANKKGREKAGGSD</sequence>
<protein>
    <submittedName>
        <fullName evidence="2">Uncharacterized protein</fullName>
    </submittedName>
</protein>
<keyword evidence="3" id="KW-1185">Reference proteome</keyword>
<feature type="region of interest" description="Disordered" evidence="1">
    <location>
        <begin position="91"/>
        <end position="161"/>
    </location>
</feature>
<evidence type="ECO:0000256" key="1">
    <source>
        <dbReference type="SAM" id="MobiDB-lite"/>
    </source>
</evidence>
<dbReference type="EMBL" id="JARQWQ010000067">
    <property type="protein sequence ID" value="KAK2554699.1"/>
    <property type="molecule type" value="Genomic_DNA"/>
</dbReference>